<feature type="domain" description="Peptidase S9A N-terminal" evidence="9">
    <location>
        <begin position="3"/>
        <end position="412"/>
    </location>
</feature>
<dbReference type="InterPro" id="IPR001375">
    <property type="entry name" value="Peptidase_S9_cat"/>
</dbReference>
<dbReference type="InterPro" id="IPR029058">
    <property type="entry name" value="AB_hydrolase_fold"/>
</dbReference>
<dbReference type="Pfam" id="PF00326">
    <property type="entry name" value="Peptidase_S9"/>
    <property type="match status" value="1"/>
</dbReference>
<evidence type="ECO:0000256" key="5">
    <source>
        <dbReference type="ARBA" id="ARBA00022801"/>
    </source>
</evidence>
<comment type="similarity">
    <text evidence="2 7">Belongs to the peptidase S9A family.</text>
</comment>
<dbReference type="SUPFAM" id="SSF50993">
    <property type="entry name" value="Peptidase/esterase 'gauge' domain"/>
    <property type="match status" value="1"/>
</dbReference>
<reference evidence="12" key="2">
    <citation type="submission" date="2020-12" db="UniProtKB">
        <authorList>
            <consortium name="WormBaseParasite"/>
        </authorList>
    </citation>
    <scope>IDENTIFICATION</scope>
</reference>
<dbReference type="GO" id="GO:0005829">
    <property type="term" value="C:cytosol"/>
    <property type="evidence" value="ECO:0007669"/>
    <property type="project" value="TreeGrafter"/>
</dbReference>
<accession>A0A090LMD2</accession>
<feature type="domain" description="Peptidase S9 prolyl oligopeptidase catalytic" evidence="8">
    <location>
        <begin position="488"/>
        <end position="708"/>
    </location>
</feature>
<dbReference type="WormBase" id="SRAE_2000398800">
    <property type="protein sequence ID" value="SRP11548"/>
    <property type="gene ID" value="WBGene00264215"/>
</dbReference>
<evidence type="ECO:0000313" key="12">
    <source>
        <dbReference type="WBParaSite" id="SRAE_2000398800.1"/>
    </source>
</evidence>
<keyword evidence="4 7" id="KW-0645">Protease</keyword>
<dbReference type="PRINTS" id="PR00862">
    <property type="entry name" value="PROLIGOPTASE"/>
</dbReference>
<dbReference type="GO" id="GO:0070012">
    <property type="term" value="F:oligopeptidase activity"/>
    <property type="evidence" value="ECO:0007669"/>
    <property type="project" value="TreeGrafter"/>
</dbReference>
<reference evidence="10 11" key="1">
    <citation type="submission" date="2014-09" db="EMBL/GenBank/DDBJ databases">
        <authorList>
            <person name="Martin A.A."/>
        </authorList>
    </citation>
    <scope>NUCLEOTIDE SEQUENCE</scope>
    <source>
        <strain evidence="11">ED321</strain>
        <strain evidence="10">ED321 Heterogonic</strain>
    </source>
</reference>
<keyword evidence="5 7" id="KW-0378">Hydrolase</keyword>
<proteinExistence type="inferred from homology"/>
<evidence type="ECO:0000256" key="3">
    <source>
        <dbReference type="ARBA" id="ARBA00016310"/>
    </source>
</evidence>
<dbReference type="InterPro" id="IPR002470">
    <property type="entry name" value="Peptidase_S9A"/>
</dbReference>
<evidence type="ECO:0000256" key="4">
    <source>
        <dbReference type="ARBA" id="ARBA00022670"/>
    </source>
</evidence>
<dbReference type="RefSeq" id="XP_024508538.1">
    <property type="nucleotide sequence ID" value="XM_024642803.1"/>
</dbReference>
<dbReference type="GO" id="GO:0006508">
    <property type="term" value="P:proteolysis"/>
    <property type="evidence" value="ECO:0007669"/>
    <property type="project" value="UniProtKB-KW"/>
</dbReference>
<evidence type="ECO:0000259" key="9">
    <source>
        <dbReference type="Pfam" id="PF02897"/>
    </source>
</evidence>
<name>A0A090LMD2_STRRB</name>
<protein>
    <recommendedName>
        <fullName evidence="3 7">Prolyl endopeptidase</fullName>
        <ecNumber evidence="7">3.4.21.-</ecNumber>
    </recommendedName>
</protein>
<dbReference type="SUPFAM" id="SSF53474">
    <property type="entry name" value="alpha/beta-Hydrolases"/>
    <property type="match status" value="1"/>
</dbReference>
<dbReference type="Gene3D" id="3.40.50.1820">
    <property type="entry name" value="alpha/beta hydrolase"/>
    <property type="match status" value="1"/>
</dbReference>
<evidence type="ECO:0000256" key="6">
    <source>
        <dbReference type="ARBA" id="ARBA00022825"/>
    </source>
</evidence>
<dbReference type="Gene3D" id="2.130.10.120">
    <property type="entry name" value="Prolyl oligopeptidase, N-terminal domain"/>
    <property type="match status" value="1"/>
</dbReference>
<dbReference type="AlphaFoldDB" id="A0A090LMD2"/>
<evidence type="ECO:0000256" key="2">
    <source>
        <dbReference type="ARBA" id="ARBA00005228"/>
    </source>
</evidence>
<evidence type="ECO:0000256" key="7">
    <source>
        <dbReference type="RuleBase" id="RU368024"/>
    </source>
</evidence>
<dbReference type="PANTHER" id="PTHR42881:SF2">
    <property type="entry name" value="PROLYL ENDOPEPTIDASE"/>
    <property type="match status" value="1"/>
</dbReference>
<dbReference type="OrthoDB" id="248387at2759"/>
<evidence type="ECO:0000313" key="13">
    <source>
        <dbReference type="WormBase" id="SRAE_2000398800"/>
    </source>
</evidence>
<keyword evidence="11" id="KW-1185">Reference proteome</keyword>
<dbReference type="WBParaSite" id="SRAE_2000398800.1">
    <property type="protein sequence ID" value="SRAE_2000398800.1"/>
    <property type="gene ID" value="WBGene00264215"/>
</dbReference>
<evidence type="ECO:0000313" key="11">
    <source>
        <dbReference type="Proteomes" id="UP000035682"/>
    </source>
</evidence>
<keyword evidence="6 7" id="KW-0720">Serine protease</keyword>
<sequence length="713" mass="82885">MRKNLSIFDTYYGVKINDPYRYLEYLESPETLNFISQLNKISDDVFKKSPYINNIREKLNNYLNFDKCGLYLKHGDYYYYFCASRNEDIFNLYRKKTLNSKKELFIDFKKIFKDRNMTFSFGRFSQNGSIYAYVLSDEKSQLMTINFKTSKGKTLKDSISTFSYTDISFVFNNNGIIYSSYPVIFDQNSKNKSSPVYGGHSLFYHKFGTPQTEDIMIANYTTNKNYSIFGYVSTDERYLFASIITNYNSIESNNMIYYYDLINVKEKKFEKKIDMIPLFNNNDAYYQIITSNLEEVIVLTSKDAPSKKIIKVKISEAHLGKKVWKTLINEVDTRIIENAFVVGKDYLILKCLENVRSVLYIYSKHDGNLLQKLDMGLGIINSIYGSSENDELFFCFTNQIIPGIVYRGNLNELKSNGKIKLKKIFTRIPNNFIINNFSVKQIFYNTRDNKKVSMWLYYMNDMKLNGNNPVFLEAYGGFRISSTPHYHSSRTMFVKNFGGIWCIANVRGGNEYGDEWYKDGILDKKNNTFNDVIDGARYLISNKYTNPSKLAIFGASNGGMVMAVVGQRHPELFGAIIIESAVLDMLRFNFSYYGEQWKSDYGDTNVKKDFDNIISYSPLHNLKIPSKPIQWPSTLLFTTIYDYIVPSFHTLKYTATLYEILQKSLDYQTNPVIATIQMNRSEHGEGISIHNLVEDNVKIFTFLQQALNLTWIN</sequence>
<comment type="catalytic activity">
    <reaction evidence="1">
        <text>Hydrolysis of Pro-|-Xaa &gt;&gt; Ala-|-Xaa in oligopeptides.</text>
        <dbReference type="EC" id="3.4.21.26"/>
    </reaction>
</comment>
<dbReference type="InterPro" id="IPR051167">
    <property type="entry name" value="Prolyl_oligopep/macrocyclase"/>
</dbReference>
<dbReference type="PANTHER" id="PTHR42881">
    <property type="entry name" value="PROLYL ENDOPEPTIDASE"/>
    <property type="match status" value="1"/>
</dbReference>
<evidence type="ECO:0000256" key="1">
    <source>
        <dbReference type="ARBA" id="ARBA00001070"/>
    </source>
</evidence>
<dbReference type="EMBL" id="LN609529">
    <property type="protein sequence ID" value="CEF69338.1"/>
    <property type="molecule type" value="Genomic_DNA"/>
</dbReference>
<evidence type="ECO:0000313" key="10">
    <source>
        <dbReference type="EMBL" id="CEF69338.1"/>
    </source>
</evidence>
<dbReference type="Proteomes" id="UP000035682">
    <property type="component" value="Unplaced"/>
</dbReference>
<gene>
    <name evidence="10 12 13" type="ORF">SRAE_2000398800</name>
</gene>
<dbReference type="Pfam" id="PF02897">
    <property type="entry name" value="Peptidase_S9_N"/>
    <property type="match status" value="1"/>
</dbReference>
<organism evidence="10">
    <name type="scientific">Strongyloides ratti</name>
    <name type="common">Parasitic roundworm</name>
    <dbReference type="NCBI Taxonomy" id="34506"/>
    <lineage>
        <taxon>Eukaryota</taxon>
        <taxon>Metazoa</taxon>
        <taxon>Ecdysozoa</taxon>
        <taxon>Nematoda</taxon>
        <taxon>Chromadorea</taxon>
        <taxon>Rhabditida</taxon>
        <taxon>Tylenchina</taxon>
        <taxon>Panagrolaimomorpha</taxon>
        <taxon>Strongyloidoidea</taxon>
        <taxon>Strongyloididae</taxon>
        <taxon>Strongyloides</taxon>
    </lineage>
</organism>
<dbReference type="InterPro" id="IPR023302">
    <property type="entry name" value="Pept_S9A_N"/>
</dbReference>
<evidence type="ECO:0000259" key="8">
    <source>
        <dbReference type="Pfam" id="PF00326"/>
    </source>
</evidence>
<dbReference type="GeneID" id="36381708"/>
<dbReference type="CTD" id="36381708"/>
<dbReference type="EC" id="3.4.21.-" evidence="7"/>
<dbReference type="GO" id="GO:0004252">
    <property type="term" value="F:serine-type endopeptidase activity"/>
    <property type="evidence" value="ECO:0007669"/>
    <property type="project" value="UniProtKB-UniRule"/>
</dbReference>